<sequence length="434" mass="46517">MATKSIQRNAALAAWMRENGVTAAELAERVNLAIQQATGQPGNVAERSVFRWLSGENRSPQRRVRDALESVTGRAFTDLGFIPRRRPAAAQPAPSEDAVRRRTFISLATATTLAAAAPTTAAGARPTLGVADVNRLRERLSELWLADDQHGGGPVLEQRASALAHRTLSMQQNGSASQRVRSRLYALAAAFELAAMFAALDSRRFPEAQRHLEKAVTLAGMSGDTQVQHQAWRQAAQLSGQLGRYTDAMAAAEACAATRINKNDPLYASLTHSRIALAASNLGDRPRAERALERASAAIDRADLAAPRPSSVAFYTPGELHGLSGLVHYRLGIADQAEAHTHQCLAALREDQHRNRAYYRAHAALTQVAQGDLEQAVATAASVVAPSGAPGGRVTHLLQSFTSALQQAAPGTAVNRDWKDFIRTVDTPPPHQGA</sequence>
<evidence type="ECO:0000313" key="2">
    <source>
        <dbReference type="Proteomes" id="UP001589890"/>
    </source>
</evidence>
<dbReference type="InterPro" id="IPR011990">
    <property type="entry name" value="TPR-like_helical_dom_sf"/>
</dbReference>
<comment type="caution">
    <text evidence="1">The sequence shown here is derived from an EMBL/GenBank/DDBJ whole genome shotgun (WGS) entry which is preliminary data.</text>
</comment>
<evidence type="ECO:0008006" key="3">
    <source>
        <dbReference type="Google" id="ProtNLM"/>
    </source>
</evidence>
<gene>
    <name evidence="1" type="ORF">ACFFGN_06905</name>
</gene>
<dbReference type="Proteomes" id="UP001589890">
    <property type="component" value="Unassembled WGS sequence"/>
</dbReference>
<dbReference type="SUPFAM" id="SSF48452">
    <property type="entry name" value="TPR-like"/>
    <property type="match status" value="1"/>
</dbReference>
<dbReference type="RefSeq" id="WP_380044484.1">
    <property type="nucleotide sequence ID" value="NZ_JBHLTC010000006.1"/>
</dbReference>
<proteinExistence type="predicted"/>
<keyword evidence="2" id="KW-1185">Reference proteome</keyword>
<dbReference type="EMBL" id="JBHLTC010000006">
    <property type="protein sequence ID" value="MFC0623784.1"/>
    <property type="molecule type" value="Genomic_DNA"/>
</dbReference>
<dbReference type="Gene3D" id="1.25.40.10">
    <property type="entry name" value="Tetratricopeptide repeat domain"/>
    <property type="match status" value="1"/>
</dbReference>
<accession>A0ABV6QGM8</accession>
<organism evidence="1 2">
    <name type="scientific">Kribbella deserti</name>
    <dbReference type="NCBI Taxonomy" id="1926257"/>
    <lineage>
        <taxon>Bacteria</taxon>
        <taxon>Bacillati</taxon>
        <taxon>Actinomycetota</taxon>
        <taxon>Actinomycetes</taxon>
        <taxon>Propionibacteriales</taxon>
        <taxon>Kribbellaceae</taxon>
        <taxon>Kribbella</taxon>
    </lineage>
</organism>
<protein>
    <recommendedName>
        <fullName evidence="3">XRE family transcriptional regulator</fullName>
    </recommendedName>
</protein>
<evidence type="ECO:0000313" key="1">
    <source>
        <dbReference type="EMBL" id="MFC0623784.1"/>
    </source>
</evidence>
<reference evidence="1 2" key="1">
    <citation type="submission" date="2024-09" db="EMBL/GenBank/DDBJ databases">
        <authorList>
            <person name="Sun Q."/>
            <person name="Mori K."/>
        </authorList>
    </citation>
    <scope>NUCLEOTIDE SEQUENCE [LARGE SCALE GENOMIC DNA]</scope>
    <source>
        <strain evidence="1 2">CGMCC 1.15906</strain>
    </source>
</reference>
<name>A0ABV6QGM8_9ACTN</name>